<evidence type="ECO:0000313" key="2">
    <source>
        <dbReference type="EMBL" id="PVM86025.1"/>
    </source>
</evidence>
<keyword evidence="3" id="KW-1185">Reference proteome</keyword>
<feature type="domain" description="Amidohydrolase 3" evidence="1">
    <location>
        <begin position="226"/>
        <end position="436"/>
    </location>
</feature>
<dbReference type="InterPro" id="IPR032466">
    <property type="entry name" value="Metal_Hydrolase"/>
</dbReference>
<evidence type="ECO:0000313" key="3">
    <source>
        <dbReference type="Proteomes" id="UP000244913"/>
    </source>
</evidence>
<dbReference type="InterPro" id="IPR011059">
    <property type="entry name" value="Metal-dep_hydrolase_composite"/>
</dbReference>
<protein>
    <submittedName>
        <fullName evidence="2">Deaminase</fullName>
    </submittedName>
</protein>
<dbReference type="PROSITE" id="PS51318">
    <property type="entry name" value="TAT"/>
    <property type="match status" value="1"/>
</dbReference>
<dbReference type="CDD" id="cd01293">
    <property type="entry name" value="Bact_CD"/>
    <property type="match status" value="1"/>
</dbReference>
<dbReference type="PANTHER" id="PTHR32027:SF9">
    <property type="entry name" value="BLL3847 PROTEIN"/>
    <property type="match status" value="1"/>
</dbReference>
<dbReference type="GO" id="GO:0016814">
    <property type="term" value="F:hydrolase activity, acting on carbon-nitrogen (but not peptide) bonds, in cyclic amidines"/>
    <property type="evidence" value="ECO:0007669"/>
    <property type="project" value="TreeGrafter"/>
</dbReference>
<dbReference type="Gene3D" id="2.30.40.10">
    <property type="entry name" value="Urease, subunit C, domain 1"/>
    <property type="match status" value="1"/>
</dbReference>
<gene>
    <name evidence="2" type="ORF">DDF65_06035</name>
</gene>
<dbReference type="InterPro" id="IPR013108">
    <property type="entry name" value="Amidohydro_3"/>
</dbReference>
<dbReference type="Gene3D" id="3.20.20.140">
    <property type="entry name" value="Metal-dependent hydrolases"/>
    <property type="match status" value="1"/>
</dbReference>
<dbReference type="NCBIfam" id="NF005312">
    <property type="entry name" value="PRK06846.1"/>
    <property type="match status" value="1"/>
</dbReference>
<dbReference type="AlphaFoldDB" id="A0A2T9JQN7"/>
<dbReference type="InterPro" id="IPR006311">
    <property type="entry name" value="TAT_signal"/>
</dbReference>
<comment type="caution">
    <text evidence="2">The sequence shown here is derived from an EMBL/GenBank/DDBJ whole genome shotgun (WGS) entry which is preliminary data.</text>
</comment>
<evidence type="ECO:0000259" key="1">
    <source>
        <dbReference type="Pfam" id="PF07969"/>
    </source>
</evidence>
<dbReference type="SUPFAM" id="SSF51556">
    <property type="entry name" value="Metallo-dependent hydrolases"/>
    <property type="match status" value="1"/>
</dbReference>
<sequence>MFNQPSVSAAPAADLSRRALLGAGGLAAGALGLAASAAPTSAVSAPAKAPAAGATWFLRNVRLETGYEREGEEVVATRTELKTLKIDKGAIAAILPAGAAIPPGAVAHDAGGLLMLPSFRDMHIHLDKTFYGGPWQAPRKRKGGIAGQIKLEQKLLPELLPTLEPRAEALVALLQGYGTTFARSQCNVDPVIGTKHVEKLKAALDRHQPDFGYEIVAFPQHGFASIGLEQQMRQAVRAGAAYVGGIDPTTVDGGMERSVDLMMQVALDEKAGVDIHIHEPGESGAAAISRITDITARNPALKDRVTISHGFSLMSLDKPALTELARRMAAAGVSVASTVPFGGRVMPIPALQAAGVKVFTGTDSVIDHWSVFGSGDVLEKAKLACQLYGWSDEQAIGQALKIPTGGITPLSPTGEQQWPKAGDAADCVFVDAASSAEAVARLTPRQVVLHRGVVAAGGFKAARA</sequence>
<name>A0A2T9JQN7_9CAUL</name>
<dbReference type="PANTHER" id="PTHR32027">
    <property type="entry name" value="CYTOSINE DEAMINASE"/>
    <property type="match status" value="1"/>
</dbReference>
<dbReference type="EMBL" id="QDKP01000017">
    <property type="protein sequence ID" value="PVM86025.1"/>
    <property type="molecule type" value="Genomic_DNA"/>
</dbReference>
<organism evidence="2 3">
    <name type="scientific">Caulobacter radicis</name>
    <dbReference type="NCBI Taxonomy" id="2172650"/>
    <lineage>
        <taxon>Bacteria</taxon>
        <taxon>Pseudomonadati</taxon>
        <taxon>Pseudomonadota</taxon>
        <taxon>Alphaproteobacteria</taxon>
        <taxon>Caulobacterales</taxon>
        <taxon>Caulobacteraceae</taxon>
        <taxon>Caulobacter</taxon>
    </lineage>
</organism>
<reference evidence="2 3" key="1">
    <citation type="submission" date="2018-04" db="EMBL/GenBank/DDBJ databases">
        <title>The genome sequence of Caulobacter sp. 736.</title>
        <authorList>
            <person name="Gao J."/>
            <person name="Sun J."/>
        </authorList>
    </citation>
    <scope>NUCLEOTIDE SEQUENCE [LARGE SCALE GENOMIC DNA]</scope>
    <source>
        <strain evidence="2 3">736</strain>
    </source>
</reference>
<dbReference type="Proteomes" id="UP000244913">
    <property type="component" value="Unassembled WGS sequence"/>
</dbReference>
<dbReference type="InterPro" id="IPR052349">
    <property type="entry name" value="Metallo-hydrolase_Enzymes"/>
</dbReference>
<dbReference type="Pfam" id="PF07969">
    <property type="entry name" value="Amidohydro_3"/>
    <property type="match status" value="1"/>
</dbReference>
<accession>A0A2T9JQN7</accession>
<proteinExistence type="predicted"/>